<dbReference type="Proteomes" id="UP000239576">
    <property type="component" value="Unassembled WGS sequence"/>
</dbReference>
<accession>A0A2T1DXL5</accession>
<proteinExistence type="predicted"/>
<evidence type="ECO:0008006" key="3">
    <source>
        <dbReference type="Google" id="ProtNLM"/>
    </source>
</evidence>
<name>A0A2T1DXL5_9CYAN</name>
<sequence length="86" mass="10288">MEIVWTFHAEERQRQWEQRFGITREEIETILLNPEQVVPDDEGVLVAQSRRGNGLLRVAYVQIGSTQRLLTLYWTNQVNRYWQETP</sequence>
<comment type="caution">
    <text evidence="1">The sequence shown here is derived from an EMBL/GenBank/DDBJ whole genome shotgun (WGS) entry which is preliminary data.</text>
</comment>
<reference evidence="2" key="1">
    <citation type="submission" date="2018-02" db="EMBL/GenBank/DDBJ databases">
        <authorList>
            <person name="Moore K."/>
            <person name="Momper L."/>
        </authorList>
    </citation>
    <scope>NUCLEOTIDE SEQUENCE [LARGE SCALE GENOMIC DNA]</scope>
    <source>
        <strain evidence="2">ULC18</strain>
    </source>
</reference>
<reference evidence="1 2" key="2">
    <citation type="submission" date="2018-03" db="EMBL/GenBank/DDBJ databases">
        <title>The ancient ancestry and fast evolution of plastids.</title>
        <authorList>
            <person name="Moore K.R."/>
            <person name="Magnabosco C."/>
            <person name="Momper L."/>
            <person name="Gold D.A."/>
            <person name="Bosak T."/>
            <person name="Fournier G.P."/>
        </authorList>
    </citation>
    <scope>NUCLEOTIDE SEQUENCE [LARGE SCALE GENOMIC DNA]</scope>
    <source>
        <strain evidence="1 2">ULC18</strain>
    </source>
</reference>
<gene>
    <name evidence="1" type="ORF">C7B82_23950</name>
</gene>
<evidence type="ECO:0000313" key="1">
    <source>
        <dbReference type="EMBL" id="PSB25230.1"/>
    </source>
</evidence>
<dbReference type="AlphaFoldDB" id="A0A2T1DXL5"/>
<keyword evidence="2" id="KW-1185">Reference proteome</keyword>
<evidence type="ECO:0000313" key="2">
    <source>
        <dbReference type="Proteomes" id="UP000239576"/>
    </source>
</evidence>
<organism evidence="1 2">
    <name type="scientific">Stenomitos frigidus ULC18</name>
    <dbReference type="NCBI Taxonomy" id="2107698"/>
    <lineage>
        <taxon>Bacteria</taxon>
        <taxon>Bacillati</taxon>
        <taxon>Cyanobacteriota</taxon>
        <taxon>Cyanophyceae</taxon>
        <taxon>Leptolyngbyales</taxon>
        <taxon>Leptolyngbyaceae</taxon>
        <taxon>Stenomitos</taxon>
    </lineage>
</organism>
<dbReference type="EMBL" id="PVWK01000127">
    <property type="protein sequence ID" value="PSB25230.1"/>
    <property type="molecule type" value="Genomic_DNA"/>
</dbReference>
<dbReference type="RefSeq" id="WP_106259224.1">
    <property type="nucleotide sequence ID" value="NZ_CAWNSW010000035.1"/>
</dbReference>
<dbReference type="OrthoDB" id="573637at2"/>
<protein>
    <recommendedName>
        <fullName evidence="3">DUF4258 domain-containing protein</fullName>
    </recommendedName>
</protein>